<keyword evidence="2" id="KW-0406">Ion transport</keyword>
<dbReference type="GO" id="GO:0005509">
    <property type="term" value="F:calcium ion binding"/>
    <property type="evidence" value="ECO:0007669"/>
    <property type="project" value="TreeGrafter"/>
</dbReference>
<dbReference type="SUPFAM" id="SSF100909">
    <property type="entry name" value="IP3 receptor type 1 binding core, domain 2"/>
    <property type="match status" value="1"/>
</dbReference>
<dbReference type="InterPro" id="IPR000493">
    <property type="entry name" value="InsP3_rcpt"/>
</dbReference>
<dbReference type="Pfam" id="PF02815">
    <property type="entry name" value="MIR"/>
    <property type="match status" value="1"/>
</dbReference>
<accession>A0A5N5T554</accession>
<dbReference type="GO" id="GO:0051209">
    <property type="term" value="P:release of sequestered calcium ion into cytosol"/>
    <property type="evidence" value="ECO:0007669"/>
    <property type="project" value="UniProtKB-UniRule"/>
</dbReference>
<evidence type="ECO:0000313" key="4">
    <source>
        <dbReference type="EMBL" id="KAB7501229.1"/>
    </source>
</evidence>
<reference evidence="4 5" key="1">
    <citation type="journal article" date="2019" name="PLoS Biol.">
        <title>Sex chromosomes control vertical transmission of feminizing Wolbachia symbionts in an isopod.</title>
        <authorList>
            <person name="Becking T."/>
            <person name="Chebbi M.A."/>
            <person name="Giraud I."/>
            <person name="Moumen B."/>
            <person name="Laverre T."/>
            <person name="Caubet Y."/>
            <person name="Peccoud J."/>
            <person name="Gilbert C."/>
            <person name="Cordaux R."/>
        </authorList>
    </citation>
    <scope>NUCLEOTIDE SEQUENCE [LARGE SCALE GENOMIC DNA]</scope>
    <source>
        <strain evidence="4">ANa2</strain>
        <tissue evidence="4">Whole body excluding digestive tract and cuticle</tissue>
    </source>
</reference>
<keyword evidence="2 4" id="KW-0675">Receptor</keyword>
<comment type="subunit">
    <text evidence="2">Homotetramer.</text>
</comment>
<dbReference type="GO" id="GO:0005789">
    <property type="term" value="C:endoplasmic reticulum membrane"/>
    <property type="evidence" value="ECO:0007669"/>
    <property type="project" value="UniProtKB-SubCell"/>
</dbReference>
<dbReference type="GO" id="GO:0070679">
    <property type="term" value="F:inositol 1,4,5 trisphosphate binding"/>
    <property type="evidence" value="ECO:0007669"/>
    <property type="project" value="UniProtKB-UniRule"/>
</dbReference>
<dbReference type="PANTHER" id="PTHR13715">
    <property type="entry name" value="RYANODINE RECEPTOR AND IP3 RECEPTOR"/>
    <property type="match status" value="1"/>
</dbReference>
<dbReference type="InterPro" id="IPR014821">
    <property type="entry name" value="Ins145_P3_rcpt"/>
</dbReference>
<dbReference type="Gene3D" id="2.80.10.50">
    <property type="match status" value="2"/>
</dbReference>
<comment type="similarity">
    <text evidence="2">Belongs to the InsP3 receptor family.</text>
</comment>
<dbReference type="SMART" id="SM00472">
    <property type="entry name" value="MIR"/>
    <property type="match status" value="4"/>
</dbReference>
<dbReference type="GO" id="GO:0005886">
    <property type="term" value="C:plasma membrane"/>
    <property type="evidence" value="ECO:0007669"/>
    <property type="project" value="TreeGrafter"/>
</dbReference>
<dbReference type="InterPro" id="IPR015925">
    <property type="entry name" value="Ryanodine_IP3_receptor"/>
</dbReference>
<dbReference type="OrthoDB" id="76898at2759"/>
<protein>
    <recommendedName>
        <fullName evidence="2">Inositol 1,4,5-trisphosphate receptor</fullName>
    </recommendedName>
</protein>
<feature type="domain" description="MIR" evidence="3">
    <location>
        <begin position="237"/>
        <end position="293"/>
    </location>
</feature>
<dbReference type="GO" id="GO:0005220">
    <property type="term" value="F:inositol 1,4,5-trisphosphate-gated calcium channel activity"/>
    <property type="evidence" value="ECO:0007669"/>
    <property type="project" value="UniProtKB-UniRule"/>
</dbReference>
<keyword evidence="2" id="KW-1071">Ligand-gated ion channel</keyword>
<dbReference type="Pfam" id="PF08709">
    <property type="entry name" value="Ins145_P3_rec"/>
    <property type="match status" value="1"/>
</dbReference>
<feature type="domain" description="MIR" evidence="3">
    <location>
        <begin position="116"/>
        <end position="170"/>
    </location>
</feature>
<dbReference type="SUPFAM" id="SSF82109">
    <property type="entry name" value="MIR domain"/>
    <property type="match status" value="2"/>
</dbReference>
<organism evidence="4 5">
    <name type="scientific">Armadillidium nasatum</name>
    <dbReference type="NCBI Taxonomy" id="96803"/>
    <lineage>
        <taxon>Eukaryota</taxon>
        <taxon>Metazoa</taxon>
        <taxon>Ecdysozoa</taxon>
        <taxon>Arthropoda</taxon>
        <taxon>Crustacea</taxon>
        <taxon>Multicrustacea</taxon>
        <taxon>Malacostraca</taxon>
        <taxon>Eumalacostraca</taxon>
        <taxon>Peracarida</taxon>
        <taxon>Isopoda</taxon>
        <taxon>Oniscidea</taxon>
        <taxon>Crinocheta</taxon>
        <taxon>Armadillidiidae</taxon>
        <taxon>Armadillidium</taxon>
    </lineage>
</organism>
<evidence type="ECO:0000256" key="1">
    <source>
        <dbReference type="ARBA" id="ARBA00022737"/>
    </source>
</evidence>
<dbReference type="GO" id="GO:0030667">
    <property type="term" value="C:secretory granule membrane"/>
    <property type="evidence" value="ECO:0007669"/>
    <property type="project" value="TreeGrafter"/>
</dbReference>
<dbReference type="InterPro" id="IPR016093">
    <property type="entry name" value="MIR_motif"/>
</dbReference>
<dbReference type="EMBL" id="SEYY01011277">
    <property type="protein sequence ID" value="KAB7501229.1"/>
    <property type="molecule type" value="Genomic_DNA"/>
</dbReference>
<evidence type="ECO:0000256" key="2">
    <source>
        <dbReference type="RuleBase" id="RU368044"/>
    </source>
</evidence>
<keyword evidence="2" id="KW-0256">Endoplasmic reticulum</keyword>
<sequence>MNADIHGGASFLHMGDIVSLYAEGDVCGFISTLGLVDDRCVVQPEAGDIINPPKKFRDCLFRICPSNRYSAQKQFWKAARESASRQTAAHDLLKRLHQAAETEKRQNEAENKKLLGTLIQYGKVIQLLHLKSNKYVTVNKRSAAVLEKNAMRVTLDANGNEGSWLCVNPYYKHRSIGDNVVHGDSVILNPVNAGQQVLHVSSMHDLLDHPGCKEVNVLNSITSWKVCLFMEYSDNMEGYLRGGDVIRLLHAEQEKYLTMDEYKKKHYVFLRTTGRSSATDATSSKALWEIEVVQSEQCRGGAGHWHSLFRFKHLATGHYLAAEIDDDQTHDANRSQLRGDINNRVYQLVAIPHNSDIASIFELEPTTLVKGSSLIPQSSYVRIFHSCTNTWVHSTIIPIDKDEERPVMSKVGCAVNKEDKETFSLIPVHAKEVRDLDFANDANEVLAKLAKRLENGNITQQERRSLNILLQDLVYFIAGKEDEQNKNEALDLFVTKPNRDRQKLLREQSILEQIFKILQAPFTENQGSDGPLLKIEELGDPRHSAYKNIFRLCYRLLRLAQQDYRKNQFPGNRKEHYCFMYI</sequence>
<dbReference type="Gene3D" id="1.25.10.30">
    <property type="entry name" value="IP3 receptor type 1 binding core, RIH domain"/>
    <property type="match status" value="1"/>
</dbReference>
<comment type="domain">
    <text evidence="2">The receptor contains a calcium channel in its C-terminal extremity. Its large N-terminal cytoplasmic region has the ligand-binding site in the N-terminus and modulatory sites in the middle portion immediately upstream of the channel region.</text>
</comment>
<evidence type="ECO:0000259" key="3">
    <source>
        <dbReference type="PROSITE" id="PS50919"/>
    </source>
</evidence>
<keyword evidence="2" id="KW-0472">Membrane</keyword>
<dbReference type="PANTHER" id="PTHR13715:SF102">
    <property type="entry name" value="INOSITOL 1,4,5-TRISPHOSPHATE RECEPTOR"/>
    <property type="match status" value="1"/>
</dbReference>
<evidence type="ECO:0000313" key="5">
    <source>
        <dbReference type="Proteomes" id="UP000326759"/>
    </source>
</evidence>
<name>A0A5N5T554_9CRUS</name>
<dbReference type="Pfam" id="PF01365">
    <property type="entry name" value="RYDR_ITPR"/>
    <property type="match status" value="1"/>
</dbReference>
<keyword evidence="2" id="KW-0106">Calcium</keyword>
<dbReference type="FunFam" id="2.80.10.50:FF:000005">
    <property type="entry name" value="Inositol 1,4,5-trisphosphate receptor type 2"/>
    <property type="match status" value="1"/>
</dbReference>
<keyword evidence="2" id="KW-0407">Ion channel</keyword>
<keyword evidence="2" id="KW-0107">Calcium channel</keyword>
<dbReference type="PRINTS" id="PR00779">
    <property type="entry name" value="INSP3RECEPTR"/>
</dbReference>
<dbReference type="Proteomes" id="UP000326759">
    <property type="component" value="Unassembled WGS sequence"/>
</dbReference>
<comment type="function">
    <text evidence="2">Receptor for inositol 1,4,5-trisphosphate, a second messenger that mediates the release of intracellular calcium.</text>
</comment>
<dbReference type="InterPro" id="IPR035910">
    <property type="entry name" value="RyR/IP3R_RIH_dom_sf"/>
</dbReference>
<keyword evidence="5" id="KW-1185">Reference proteome</keyword>
<comment type="subcellular location">
    <subcellularLocation>
        <location evidence="2">Endoplasmic reticulum membrane</location>
        <topology evidence="2">Multi-pass membrane protein</topology>
    </subcellularLocation>
</comment>
<keyword evidence="2" id="KW-0813">Transport</keyword>
<dbReference type="InterPro" id="IPR000699">
    <property type="entry name" value="RIH_dom"/>
</dbReference>
<dbReference type="AlphaFoldDB" id="A0A5N5T554"/>
<feature type="non-terminal residue" evidence="4">
    <location>
        <position position="582"/>
    </location>
</feature>
<dbReference type="GO" id="GO:0016529">
    <property type="term" value="C:sarcoplasmic reticulum"/>
    <property type="evidence" value="ECO:0007669"/>
    <property type="project" value="TreeGrafter"/>
</dbReference>
<dbReference type="GO" id="GO:0035091">
    <property type="term" value="F:phosphatidylinositol binding"/>
    <property type="evidence" value="ECO:0007669"/>
    <property type="project" value="TreeGrafter"/>
</dbReference>
<feature type="domain" description="MIR" evidence="3">
    <location>
        <begin position="300"/>
        <end position="366"/>
    </location>
</feature>
<dbReference type="InterPro" id="IPR036300">
    <property type="entry name" value="MIR_dom_sf"/>
</dbReference>
<keyword evidence="1" id="KW-0677">Repeat</keyword>
<dbReference type="FunFam" id="2.80.10.50:FF:000002">
    <property type="entry name" value="Inositol 1,4,5-trisphosphate receptor type 2"/>
    <property type="match status" value="1"/>
</dbReference>
<dbReference type="PROSITE" id="PS50919">
    <property type="entry name" value="MIR"/>
    <property type="match status" value="3"/>
</dbReference>
<keyword evidence="2" id="KW-0109">Calcium transport</keyword>
<comment type="caution">
    <text evidence="4">The sequence shown here is derived from an EMBL/GenBank/DDBJ whole genome shotgun (WGS) entry which is preliminary data.</text>
</comment>
<gene>
    <name evidence="4" type="primary">Itp-r83A</name>
    <name evidence="4" type="ORF">Anas_01837</name>
</gene>
<dbReference type="CDD" id="cd23277">
    <property type="entry name" value="beta-trefoil_MIR_ITPR"/>
    <property type="match status" value="1"/>
</dbReference>
<proteinExistence type="inferred from homology"/>